<name>A0A0E9Y2M6_ANGAN</name>
<dbReference type="AlphaFoldDB" id="A0A0E9Y2M6"/>
<organism evidence="1">
    <name type="scientific">Anguilla anguilla</name>
    <name type="common">European freshwater eel</name>
    <name type="synonym">Muraena anguilla</name>
    <dbReference type="NCBI Taxonomy" id="7936"/>
    <lineage>
        <taxon>Eukaryota</taxon>
        <taxon>Metazoa</taxon>
        <taxon>Chordata</taxon>
        <taxon>Craniata</taxon>
        <taxon>Vertebrata</taxon>
        <taxon>Euteleostomi</taxon>
        <taxon>Actinopterygii</taxon>
        <taxon>Neopterygii</taxon>
        <taxon>Teleostei</taxon>
        <taxon>Anguilliformes</taxon>
        <taxon>Anguillidae</taxon>
        <taxon>Anguilla</taxon>
    </lineage>
</organism>
<dbReference type="EMBL" id="GBXM01000184">
    <property type="protein sequence ID" value="JAI08394.1"/>
    <property type="molecule type" value="Transcribed_RNA"/>
</dbReference>
<proteinExistence type="predicted"/>
<reference evidence="1" key="2">
    <citation type="journal article" date="2015" name="Fish Shellfish Immunol.">
        <title>Early steps in the European eel (Anguilla anguilla)-Vibrio vulnificus interaction in the gills: Role of the RtxA13 toxin.</title>
        <authorList>
            <person name="Callol A."/>
            <person name="Pajuelo D."/>
            <person name="Ebbesson L."/>
            <person name="Teles M."/>
            <person name="MacKenzie S."/>
            <person name="Amaro C."/>
        </authorList>
    </citation>
    <scope>NUCLEOTIDE SEQUENCE</scope>
</reference>
<reference evidence="1" key="1">
    <citation type="submission" date="2014-11" db="EMBL/GenBank/DDBJ databases">
        <authorList>
            <person name="Amaro Gonzalez C."/>
        </authorList>
    </citation>
    <scope>NUCLEOTIDE SEQUENCE</scope>
</reference>
<evidence type="ECO:0000313" key="1">
    <source>
        <dbReference type="EMBL" id="JAI08394.1"/>
    </source>
</evidence>
<sequence>MHRAKTPSLDVNGRDLFMRVLQLKVKICEHEEDKLLQLIGGEEAAWAHADPSTPGHVVVSQLFAVLVEIGLFAALWCEKAVVLEGVWFRMDLRVHLDSRVGEEGHSVALANSVLIPISHLQGHVFHHAPDENGGSLEPESLVHRAVQDRCFEQHVTSEINERPSSLYLLPRLP</sequence>
<protein>
    <submittedName>
        <fullName evidence="1">Uncharacterized protein</fullName>
    </submittedName>
</protein>
<accession>A0A0E9Y2M6</accession>